<reference evidence="1" key="2">
    <citation type="journal article" date="2015" name="Fish Shellfish Immunol.">
        <title>Early steps in the European eel (Anguilla anguilla)-Vibrio vulnificus interaction in the gills: Role of the RtxA13 toxin.</title>
        <authorList>
            <person name="Callol A."/>
            <person name="Pajuelo D."/>
            <person name="Ebbesson L."/>
            <person name="Teles M."/>
            <person name="MacKenzie S."/>
            <person name="Amaro C."/>
        </authorList>
    </citation>
    <scope>NUCLEOTIDE SEQUENCE</scope>
</reference>
<protein>
    <submittedName>
        <fullName evidence="1">Uncharacterized protein</fullName>
    </submittedName>
</protein>
<sequence length="34" mass="3964">MLKTNNVTVLPQEYAKAFVKSRRHMNCPCLSRNI</sequence>
<reference evidence="1" key="1">
    <citation type="submission" date="2014-11" db="EMBL/GenBank/DDBJ databases">
        <authorList>
            <person name="Amaro Gonzalez C."/>
        </authorList>
    </citation>
    <scope>NUCLEOTIDE SEQUENCE</scope>
</reference>
<accession>A0A0E9Y0I4</accession>
<name>A0A0E9Y0I4_ANGAN</name>
<dbReference type="EMBL" id="GBXM01000080">
    <property type="protein sequence ID" value="JAI08498.1"/>
    <property type="molecule type" value="Transcribed_RNA"/>
</dbReference>
<dbReference type="AlphaFoldDB" id="A0A0E9Y0I4"/>
<organism evidence="1">
    <name type="scientific">Anguilla anguilla</name>
    <name type="common">European freshwater eel</name>
    <name type="synonym">Muraena anguilla</name>
    <dbReference type="NCBI Taxonomy" id="7936"/>
    <lineage>
        <taxon>Eukaryota</taxon>
        <taxon>Metazoa</taxon>
        <taxon>Chordata</taxon>
        <taxon>Craniata</taxon>
        <taxon>Vertebrata</taxon>
        <taxon>Euteleostomi</taxon>
        <taxon>Actinopterygii</taxon>
        <taxon>Neopterygii</taxon>
        <taxon>Teleostei</taxon>
        <taxon>Anguilliformes</taxon>
        <taxon>Anguillidae</taxon>
        <taxon>Anguilla</taxon>
    </lineage>
</organism>
<evidence type="ECO:0000313" key="1">
    <source>
        <dbReference type="EMBL" id="JAI08498.1"/>
    </source>
</evidence>
<proteinExistence type="predicted"/>